<reference evidence="4" key="1">
    <citation type="journal article" date="2019" name="Int. J. Syst. Evol. Microbiol.">
        <title>The Global Catalogue of Microorganisms (GCM) 10K type strain sequencing project: providing services to taxonomists for standard genome sequencing and annotation.</title>
        <authorList>
            <consortium name="The Broad Institute Genomics Platform"/>
            <consortium name="The Broad Institute Genome Sequencing Center for Infectious Disease"/>
            <person name="Wu L."/>
            <person name="Ma J."/>
        </authorList>
    </citation>
    <scope>NUCLEOTIDE SEQUENCE [LARGE SCALE GENOMIC DNA]</scope>
    <source>
        <strain evidence="4">JCM 17804</strain>
    </source>
</reference>
<name>A0ABP8IHS3_9BURK</name>
<proteinExistence type="predicted"/>
<evidence type="ECO:0008006" key="5">
    <source>
        <dbReference type="Google" id="ProtNLM"/>
    </source>
</evidence>
<comment type="caution">
    <text evidence="3">The sequence shown here is derived from an EMBL/GenBank/DDBJ whole genome shotgun (WGS) entry which is preliminary data.</text>
</comment>
<keyword evidence="2" id="KW-1133">Transmembrane helix</keyword>
<feature type="transmembrane region" description="Helical" evidence="2">
    <location>
        <begin position="87"/>
        <end position="107"/>
    </location>
</feature>
<feature type="region of interest" description="Disordered" evidence="1">
    <location>
        <begin position="151"/>
        <end position="196"/>
    </location>
</feature>
<sequence>MIVMAERQKPAAVAFGNVFDLARLRGRPAEAEVCEACRTINPHQAFFCKGCDGKLPAYFAAVEAGAPVMPAVAAGDDGDRDERRSRLTLVALVVLWGTVTAVAALQVHGPRPLDPGMASSHSPQQVVVQAVAGHVAPEGIALAAAEEHAAVAGHPAPSLEVPREPAVTLTARERTDPGERADPQSSRKATPAPARPVRSLAAGLLARCEGRNFFSRAVCMNNLCARPEARRSSQCAETLRQARLGEARRNPQLAS</sequence>
<evidence type="ECO:0000256" key="1">
    <source>
        <dbReference type="SAM" id="MobiDB-lite"/>
    </source>
</evidence>
<evidence type="ECO:0000313" key="3">
    <source>
        <dbReference type="EMBL" id="GAA4359103.1"/>
    </source>
</evidence>
<keyword evidence="4" id="KW-1185">Reference proteome</keyword>
<dbReference type="EMBL" id="BAABGJ010000081">
    <property type="protein sequence ID" value="GAA4359103.1"/>
    <property type="molecule type" value="Genomic_DNA"/>
</dbReference>
<feature type="compositionally biased region" description="Basic and acidic residues" evidence="1">
    <location>
        <begin position="171"/>
        <end position="182"/>
    </location>
</feature>
<dbReference type="Proteomes" id="UP001500975">
    <property type="component" value="Unassembled WGS sequence"/>
</dbReference>
<gene>
    <name evidence="3" type="ORF">GCM10023165_54800</name>
</gene>
<evidence type="ECO:0000313" key="4">
    <source>
        <dbReference type="Proteomes" id="UP001500975"/>
    </source>
</evidence>
<organism evidence="3 4">
    <name type="scientific">Variovorax defluvii</name>
    <dbReference type="NCBI Taxonomy" id="913761"/>
    <lineage>
        <taxon>Bacteria</taxon>
        <taxon>Pseudomonadati</taxon>
        <taxon>Pseudomonadota</taxon>
        <taxon>Betaproteobacteria</taxon>
        <taxon>Burkholderiales</taxon>
        <taxon>Comamonadaceae</taxon>
        <taxon>Variovorax</taxon>
    </lineage>
</organism>
<keyword evidence="2" id="KW-0812">Transmembrane</keyword>
<evidence type="ECO:0000256" key="2">
    <source>
        <dbReference type="SAM" id="Phobius"/>
    </source>
</evidence>
<protein>
    <recommendedName>
        <fullName evidence="5">Zinc ribbon domain-containing protein</fullName>
    </recommendedName>
</protein>
<keyword evidence="2" id="KW-0472">Membrane</keyword>
<accession>A0ABP8IHS3</accession>